<evidence type="ECO:0000256" key="1">
    <source>
        <dbReference type="ARBA" id="ARBA00022741"/>
    </source>
</evidence>
<evidence type="ECO:0000256" key="3">
    <source>
        <dbReference type="ARBA" id="ARBA00023125"/>
    </source>
</evidence>
<proteinExistence type="predicted"/>
<dbReference type="SUPFAM" id="SSF52540">
    <property type="entry name" value="P-loop containing nucleoside triphosphate hydrolases"/>
    <property type="match status" value="1"/>
</dbReference>
<keyword evidence="1" id="KW-0547">Nucleotide-binding</keyword>
<dbReference type="GO" id="GO:0030983">
    <property type="term" value="F:mismatched DNA binding"/>
    <property type="evidence" value="ECO:0007669"/>
    <property type="project" value="InterPro"/>
</dbReference>
<name>A0A1J7C8A7_9ACTN</name>
<keyword evidence="8" id="KW-1185">Reference proteome</keyword>
<dbReference type="OrthoDB" id="9808166at2"/>
<gene>
    <name evidence="7" type="ORF">BIV57_09315</name>
</gene>
<evidence type="ECO:0000256" key="2">
    <source>
        <dbReference type="ARBA" id="ARBA00022840"/>
    </source>
</evidence>
<sequence length="514" mass="55911">MDVRLLHSDREFAPDTADRPLAHSGDLTDDLELDTLLAAMDPPDEAAAATARAALLAPLRTPDEIRYRQRVHADALAHESAVRELHTLAADALERERRLSIVLYPTPESVLRRAVNSLDVLTERLRALRRLAARLAAQDGWASEGFTGLFAELDGEVDDDWFREVARHLKELQFRRGILLSARLGDGGRATELALGRPDPDAPDPADRKPARRFPLGPRRPDTLSFTLPENDDRNAKALEELRDRGLNSVADAVATAADHLRDWFAALHRELGFHLCLLNLRKRLADRGLPLCTPEPLQPGTAALAARDLYDPGLALTADASTAITRNDVEAGGAPLILVTGANQGGKSTFLRSVGTAQLLLQCGAFAPAAEFRAEVRTGLFTHYRRREDATMTHGKLEEELARMSGIADVLAPGALLLCNESFAATNEREGSEIAREILTALTASGVRIVFVTHLFALADGFGGDADAVRLRAERRDDGTRTFRIVPGDPLPTSHGEDVYKRVFGTAGAAPHP</sequence>
<dbReference type="RefSeq" id="WP_071656260.1">
    <property type="nucleotide sequence ID" value="NZ_MLCF01000043.1"/>
</dbReference>
<evidence type="ECO:0000259" key="6">
    <source>
        <dbReference type="SMART" id="SM00534"/>
    </source>
</evidence>
<keyword evidence="3" id="KW-0238">DNA-binding</keyword>
<evidence type="ECO:0000256" key="4">
    <source>
        <dbReference type="SAM" id="Coils"/>
    </source>
</evidence>
<evidence type="ECO:0000313" key="8">
    <source>
        <dbReference type="Proteomes" id="UP000243342"/>
    </source>
</evidence>
<keyword evidence="4" id="KW-0175">Coiled coil</keyword>
<dbReference type="STRING" id="1428644.BIV57_09315"/>
<comment type="caution">
    <text evidence="7">The sequence shown here is derived from an EMBL/GenBank/DDBJ whole genome shotgun (WGS) entry which is preliminary data.</text>
</comment>
<dbReference type="SMART" id="SM00534">
    <property type="entry name" value="MUTSac"/>
    <property type="match status" value="1"/>
</dbReference>
<dbReference type="InterPro" id="IPR027417">
    <property type="entry name" value="P-loop_NTPase"/>
</dbReference>
<dbReference type="EMBL" id="MLCF01000043">
    <property type="protein sequence ID" value="OIV37760.1"/>
    <property type="molecule type" value="Genomic_DNA"/>
</dbReference>
<evidence type="ECO:0000313" key="7">
    <source>
        <dbReference type="EMBL" id="OIV37760.1"/>
    </source>
</evidence>
<organism evidence="7 8">
    <name type="scientific">Mangrovactinospora gilvigrisea</name>
    <dbReference type="NCBI Taxonomy" id="1428644"/>
    <lineage>
        <taxon>Bacteria</taxon>
        <taxon>Bacillati</taxon>
        <taxon>Actinomycetota</taxon>
        <taxon>Actinomycetes</taxon>
        <taxon>Kitasatosporales</taxon>
        <taxon>Streptomycetaceae</taxon>
        <taxon>Mangrovactinospora</taxon>
    </lineage>
</organism>
<dbReference type="PANTHER" id="PTHR11361">
    <property type="entry name" value="DNA MISMATCH REPAIR PROTEIN MUTS FAMILY MEMBER"/>
    <property type="match status" value="1"/>
</dbReference>
<dbReference type="Pfam" id="PF00488">
    <property type="entry name" value="MutS_V"/>
    <property type="match status" value="1"/>
</dbReference>
<dbReference type="AlphaFoldDB" id="A0A1J7C8A7"/>
<feature type="coiled-coil region" evidence="4">
    <location>
        <begin position="111"/>
        <end position="138"/>
    </location>
</feature>
<dbReference type="InterPro" id="IPR000432">
    <property type="entry name" value="DNA_mismatch_repair_MutS_C"/>
</dbReference>
<dbReference type="Gene3D" id="3.40.50.300">
    <property type="entry name" value="P-loop containing nucleotide triphosphate hydrolases"/>
    <property type="match status" value="1"/>
</dbReference>
<dbReference type="PANTHER" id="PTHR11361:SF34">
    <property type="entry name" value="DNA MISMATCH REPAIR PROTEIN MSH1, MITOCHONDRIAL"/>
    <property type="match status" value="1"/>
</dbReference>
<keyword evidence="2" id="KW-0067">ATP-binding</keyword>
<dbReference type="GO" id="GO:0140664">
    <property type="term" value="F:ATP-dependent DNA damage sensor activity"/>
    <property type="evidence" value="ECO:0007669"/>
    <property type="project" value="InterPro"/>
</dbReference>
<dbReference type="GO" id="GO:0006298">
    <property type="term" value="P:mismatch repair"/>
    <property type="evidence" value="ECO:0007669"/>
    <property type="project" value="InterPro"/>
</dbReference>
<feature type="domain" description="DNA mismatch repair proteins mutS family" evidence="6">
    <location>
        <begin position="335"/>
        <end position="509"/>
    </location>
</feature>
<dbReference type="Proteomes" id="UP000243342">
    <property type="component" value="Unassembled WGS sequence"/>
</dbReference>
<protein>
    <recommendedName>
        <fullName evidence="6">DNA mismatch repair proteins mutS family domain-containing protein</fullName>
    </recommendedName>
</protein>
<feature type="region of interest" description="Disordered" evidence="5">
    <location>
        <begin position="190"/>
        <end position="224"/>
    </location>
</feature>
<reference evidence="7 8" key="1">
    <citation type="submission" date="2016-10" db="EMBL/GenBank/DDBJ databases">
        <title>Genome sequence of Streptomyces gilvigriseus MUSC 26.</title>
        <authorList>
            <person name="Lee L.-H."/>
            <person name="Ser H.-L."/>
        </authorList>
    </citation>
    <scope>NUCLEOTIDE SEQUENCE [LARGE SCALE GENOMIC DNA]</scope>
    <source>
        <strain evidence="7 8">MUSC 26</strain>
    </source>
</reference>
<dbReference type="InterPro" id="IPR045076">
    <property type="entry name" value="MutS"/>
</dbReference>
<dbReference type="GO" id="GO:0005829">
    <property type="term" value="C:cytosol"/>
    <property type="evidence" value="ECO:0007669"/>
    <property type="project" value="TreeGrafter"/>
</dbReference>
<dbReference type="GO" id="GO:0005524">
    <property type="term" value="F:ATP binding"/>
    <property type="evidence" value="ECO:0007669"/>
    <property type="project" value="UniProtKB-KW"/>
</dbReference>
<evidence type="ECO:0000256" key="5">
    <source>
        <dbReference type="SAM" id="MobiDB-lite"/>
    </source>
</evidence>
<accession>A0A1J7C8A7</accession>